<dbReference type="InterPro" id="IPR013087">
    <property type="entry name" value="Znf_C2H2_type"/>
</dbReference>
<feature type="domain" description="C2H2-type" evidence="6">
    <location>
        <begin position="246"/>
        <end position="273"/>
    </location>
</feature>
<keyword evidence="3 5" id="KW-0863">Zinc-finger</keyword>
<gene>
    <name evidence="8" type="primary">LOC105847942</name>
</gene>
<dbReference type="SUPFAM" id="SSF57667">
    <property type="entry name" value="beta-beta-alpha zinc fingers"/>
    <property type="match status" value="2"/>
</dbReference>
<dbReference type="PANTHER" id="PTHR23226:SF419">
    <property type="entry name" value="FI21258P1-RELATED"/>
    <property type="match status" value="1"/>
</dbReference>
<feature type="domain" description="C2H2-type" evidence="6">
    <location>
        <begin position="274"/>
        <end position="299"/>
    </location>
</feature>
<evidence type="ECO:0000259" key="6">
    <source>
        <dbReference type="PROSITE" id="PS50157"/>
    </source>
</evidence>
<accession>A0ABM4CSZ5</accession>
<evidence type="ECO:0000256" key="2">
    <source>
        <dbReference type="ARBA" id="ARBA00022737"/>
    </source>
</evidence>
<dbReference type="GeneID" id="105847942"/>
<protein>
    <submittedName>
        <fullName evidence="8">Zinc finger protein Gfi-1b</fullName>
    </submittedName>
</protein>
<dbReference type="PANTHER" id="PTHR23226">
    <property type="entry name" value="ZINC FINGER AND SCAN DOMAIN-CONTAINING"/>
    <property type="match status" value="1"/>
</dbReference>
<organism evidence="7 8">
    <name type="scientific">Hydra vulgaris</name>
    <name type="common">Hydra</name>
    <name type="synonym">Hydra attenuata</name>
    <dbReference type="NCBI Taxonomy" id="6087"/>
    <lineage>
        <taxon>Eukaryota</taxon>
        <taxon>Metazoa</taxon>
        <taxon>Cnidaria</taxon>
        <taxon>Hydrozoa</taxon>
        <taxon>Hydroidolina</taxon>
        <taxon>Anthoathecata</taxon>
        <taxon>Aplanulata</taxon>
        <taxon>Hydridae</taxon>
        <taxon>Hydra</taxon>
    </lineage>
</organism>
<evidence type="ECO:0000256" key="1">
    <source>
        <dbReference type="ARBA" id="ARBA00022723"/>
    </source>
</evidence>
<dbReference type="PROSITE" id="PS50157">
    <property type="entry name" value="ZINC_FINGER_C2H2_2"/>
    <property type="match status" value="4"/>
</dbReference>
<dbReference type="InterPro" id="IPR036236">
    <property type="entry name" value="Znf_C2H2_sf"/>
</dbReference>
<proteinExistence type="predicted"/>
<keyword evidence="4" id="KW-0862">Zinc</keyword>
<dbReference type="Pfam" id="PF00096">
    <property type="entry name" value="zf-C2H2"/>
    <property type="match status" value="4"/>
</dbReference>
<keyword evidence="7" id="KW-1185">Reference proteome</keyword>
<evidence type="ECO:0000256" key="5">
    <source>
        <dbReference type="PROSITE-ProRule" id="PRU00042"/>
    </source>
</evidence>
<evidence type="ECO:0000313" key="7">
    <source>
        <dbReference type="Proteomes" id="UP001652625"/>
    </source>
</evidence>
<evidence type="ECO:0000256" key="3">
    <source>
        <dbReference type="ARBA" id="ARBA00022771"/>
    </source>
</evidence>
<evidence type="ECO:0000313" key="8">
    <source>
        <dbReference type="RefSeq" id="XP_065665028.1"/>
    </source>
</evidence>
<name>A0ABM4CSZ5_HYDVU</name>
<dbReference type="RefSeq" id="XP_065665028.1">
    <property type="nucleotide sequence ID" value="XM_065808956.1"/>
</dbReference>
<dbReference type="Proteomes" id="UP001652625">
    <property type="component" value="Chromosome 11"/>
</dbReference>
<feature type="domain" description="C2H2-type" evidence="6">
    <location>
        <begin position="190"/>
        <end position="217"/>
    </location>
</feature>
<evidence type="ECO:0000256" key="4">
    <source>
        <dbReference type="ARBA" id="ARBA00022833"/>
    </source>
</evidence>
<keyword evidence="2" id="KW-0677">Repeat</keyword>
<reference evidence="8" key="1">
    <citation type="submission" date="2025-08" db="UniProtKB">
        <authorList>
            <consortium name="RefSeq"/>
        </authorList>
    </citation>
    <scope>IDENTIFICATION</scope>
</reference>
<keyword evidence="1" id="KW-0479">Metal-binding</keyword>
<dbReference type="PROSITE" id="PS00028">
    <property type="entry name" value="ZINC_FINGER_C2H2_1"/>
    <property type="match status" value="4"/>
</dbReference>
<sequence>MNFQQISSSHVFQQPTSILLSKMPKAFLIKRESCCLVNGSCILQTSPNQQDTTYDQLLASGEFAPNEACNKPCQWNVNFTVKAENICKFSGLKINSAKTNSSFSIKDILLMDKNNDLHKEKTKTLFGVQNCYQYHSLSSDELIPSPQASILSIEEDNEEICSSIYPENTTKIFFPKINNSLNIINTFRQYQCEICLKQFQRSSSLSNHRLIHKNNKSYRCKQCGTCFLRKSDLEKHTIIHSGNKPYQCLTCGKRFSQSSNMLTHQRRHTGVRPYSCSFCGKCFYRKVDVRRHATIHRAH</sequence>
<dbReference type="SMART" id="SM00355">
    <property type="entry name" value="ZnF_C2H2"/>
    <property type="match status" value="4"/>
</dbReference>
<feature type="domain" description="C2H2-type" evidence="6">
    <location>
        <begin position="218"/>
        <end position="245"/>
    </location>
</feature>
<dbReference type="Gene3D" id="3.30.160.60">
    <property type="entry name" value="Classic Zinc Finger"/>
    <property type="match status" value="4"/>
</dbReference>